<evidence type="ECO:0000313" key="3">
    <source>
        <dbReference type="Proteomes" id="UP000600918"/>
    </source>
</evidence>
<sequence length="74" mass="8270">MTELEEDDDSGGIGGRNRKEKKGCESERDEDVVEALKVRNRSDPHRDYRDDDDDDDDGNSGGGKKLEQLEALTS</sequence>
<name>A0A834P6N6_VESPE</name>
<keyword evidence="3" id="KW-1185">Reference proteome</keyword>
<feature type="compositionally biased region" description="Acidic residues" evidence="1">
    <location>
        <begin position="1"/>
        <end position="10"/>
    </location>
</feature>
<gene>
    <name evidence="2" type="ORF">H0235_006420</name>
</gene>
<dbReference type="Proteomes" id="UP000600918">
    <property type="component" value="Unassembled WGS sequence"/>
</dbReference>
<evidence type="ECO:0000256" key="1">
    <source>
        <dbReference type="SAM" id="MobiDB-lite"/>
    </source>
</evidence>
<protein>
    <submittedName>
        <fullName evidence="2">Uncharacterized protein</fullName>
    </submittedName>
</protein>
<organism evidence="2 3">
    <name type="scientific">Vespula pensylvanica</name>
    <name type="common">Western yellow jacket</name>
    <name type="synonym">Wasp</name>
    <dbReference type="NCBI Taxonomy" id="30213"/>
    <lineage>
        <taxon>Eukaryota</taxon>
        <taxon>Metazoa</taxon>
        <taxon>Ecdysozoa</taxon>
        <taxon>Arthropoda</taxon>
        <taxon>Hexapoda</taxon>
        <taxon>Insecta</taxon>
        <taxon>Pterygota</taxon>
        <taxon>Neoptera</taxon>
        <taxon>Endopterygota</taxon>
        <taxon>Hymenoptera</taxon>
        <taxon>Apocrita</taxon>
        <taxon>Aculeata</taxon>
        <taxon>Vespoidea</taxon>
        <taxon>Vespidae</taxon>
        <taxon>Vespinae</taxon>
        <taxon>Vespula</taxon>
    </lineage>
</organism>
<comment type="caution">
    <text evidence="2">The sequence shown here is derived from an EMBL/GenBank/DDBJ whole genome shotgun (WGS) entry which is preliminary data.</text>
</comment>
<feature type="compositionally biased region" description="Basic and acidic residues" evidence="1">
    <location>
        <begin position="34"/>
        <end position="49"/>
    </location>
</feature>
<dbReference type="EMBL" id="JACSDY010000004">
    <property type="protein sequence ID" value="KAF7430022.1"/>
    <property type="molecule type" value="Genomic_DNA"/>
</dbReference>
<proteinExistence type="predicted"/>
<accession>A0A834P6N6</accession>
<dbReference type="AlphaFoldDB" id="A0A834P6N6"/>
<evidence type="ECO:0000313" key="2">
    <source>
        <dbReference type="EMBL" id="KAF7430022.1"/>
    </source>
</evidence>
<reference evidence="2" key="1">
    <citation type="journal article" date="2020" name="G3 (Bethesda)">
        <title>High-Quality Assemblies for Three Invasive Social Wasps from the &lt;i&gt;Vespula&lt;/i&gt; Genus.</title>
        <authorList>
            <person name="Harrop T.W.R."/>
            <person name="Guhlin J."/>
            <person name="McLaughlin G.M."/>
            <person name="Permina E."/>
            <person name="Stockwell P."/>
            <person name="Gilligan J."/>
            <person name="Le Lec M.F."/>
            <person name="Gruber M.A.M."/>
            <person name="Quinn O."/>
            <person name="Lovegrove M."/>
            <person name="Duncan E.J."/>
            <person name="Remnant E.J."/>
            <person name="Van Eeckhoven J."/>
            <person name="Graham B."/>
            <person name="Knapp R.A."/>
            <person name="Langford K.W."/>
            <person name="Kronenberg Z."/>
            <person name="Press M.O."/>
            <person name="Eacker S.M."/>
            <person name="Wilson-Rankin E.E."/>
            <person name="Purcell J."/>
            <person name="Lester P.J."/>
            <person name="Dearden P.K."/>
        </authorList>
    </citation>
    <scope>NUCLEOTIDE SEQUENCE</scope>
    <source>
        <strain evidence="2">Volc-1</strain>
    </source>
</reference>
<feature type="region of interest" description="Disordered" evidence="1">
    <location>
        <begin position="1"/>
        <end position="74"/>
    </location>
</feature>